<feature type="non-terminal residue" evidence="1">
    <location>
        <position position="42"/>
    </location>
</feature>
<evidence type="ECO:0000313" key="2">
    <source>
        <dbReference type="Proteomes" id="UP000054359"/>
    </source>
</evidence>
<dbReference type="EMBL" id="KK120839">
    <property type="protein sequence ID" value="KFM79173.1"/>
    <property type="molecule type" value="Genomic_DNA"/>
</dbReference>
<protein>
    <submittedName>
        <fullName evidence="1">Uncharacterized protein</fullName>
    </submittedName>
</protein>
<proteinExistence type="predicted"/>
<gene>
    <name evidence="1" type="ORF">X975_25912</name>
</gene>
<dbReference type="AlphaFoldDB" id="A0A087UP84"/>
<reference evidence="1 2" key="1">
    <citation type="submission" date="2013-11" db="EMBL/GenBank/DDBJ databases">
        <title>Genome sequencing of Stegodyphus mimosarum.</title>
        <authorList>
            <person name="Bechsgaard J."/>
        </authorList>
    </citation>
    <scope>NUCLEOTIDE SEQUENCE [LARGE SCALE GENOMIC DNA]</scope>
</reference>
<dbReference type="Proteomes" id="UP000054359">
    <property type="component" value="Unassembled WGS sequence"/>
</dbReference>
<name>A0A087UP84_STEMI</name>
<evidence type="ECO:0000313" key="1">
    <source>
        <dbReference type="EMBL" id="KFM79173.1"/>
    </source>
</evidence>
<keyword evidence="2" id="KW-1185">Reference proteome</keyword>
<organism evidence="1 2">
    <name type="scientific">Stegodyphus mimosarum</name>
    <name type="common">African social velvet spider</name>
    <dbReference type="NCBI Taxonomy" id="407821"/>
    <lineage>
        <taxon>Eukaryota</taxon>
        <taxon>Metazoa</taxon>
        <taxon>Ecdysozoa</taxon>
        <taxon>Arthropoda</taxon>
        <taxon>Chelicerata</taxon>
        <taxon>Arachnida</taxon>
        <taxon>Araneae</taxon>
        <taxon>Araneomorphae</taxon>
        <taxon>Entelegynae</taxon>
        <taxon>Eresoidea</taxon>
        <taxon>Eresidae</taxon>
        <taxon>Stegodyphus</taxon>
    </lineage>
</organism>
<sequence>MIFLNQRAMKFLLIYKEKINQEQVLKKVKKKFQTGSALFCIS</sequence>
<accession>A0A087UP84</accession>